<organism evidence="6 7">
    <name type="scientific">Amniculicola lignicola CBS 123094</name>
    <dbReference type="NCBI Taxonomy" id="1392246"/>
    <lineage>
        <taxon>Eukaryota</taxon>
        <taxon>Fungi</taxon>
        <taxon>Dikarya</taxon>
        <taxon>Ascomycota</taxon>
        <taxon>Pezizomycotina</taxon>
        <taxon>Dothideomycetes</taxon>
        <taxon>Pleosporomycetidae</taxon>
        <taxon>Pleosporales</taxon>
        <taxon>Amniculicolaceae</taxon>
        <taxon>Amniculicola</taxon>
    </lineage>
</organism>
<dbReference type="PANTHER" id="PTHR40621">
    <property type="entry name" value="TRANSCRIPTION FACTOR KAPC-RELATED"/>
    <property type="match status" value="1"/>
</dbReference>
<dbReference type="Gene3D" id="1.20.5.170">
    <property type="match status" value="1"/>
</dbReference>
<dbReference type="Proteomes" id="UP000799779">
    <property type="component" value="Unassembled WGS sequence"/>
</dbReference>
<dbReference type="EMBL" id="ML977625">
    <property type="protein sequence ID" value="KAF1996439.1"/>
    <property type="molecule type" value="Genomic_DNA"/>
</dbReference>
<name>A0A6A5W6K5_9PLEO</name>
<keyword evidence="3" id="KW-0175">Coiled coil</keyword>
<dbReference type="PANTHER" id="PTHR40621:SF6">
    <property type="entry name" value="AP-1-LIKE TRANSCRIPTION FACTOR YAP1-RELATED"/>
    <property type="match status" value="1"/>
</dbReference>
<evidence type="ECO:0000256" key="1">
    <source>
        <dbReference type="ARBA" id="ARBA00004123"/>
    </source>
</evidence>
<gene>
    <name evidence="6" type="ORF">P154DRAFT_537968</name>
</gene>
<dbReference type="InterPro" id="IPR004827">
    <property type="entry name" value="bZIP"/>
</dbReference>
<keyword evidence="2" id="KW-0539">Nucleus</keyword>
<feature type="region of interest" description="Disordered" evidence="4">
    <location>
        <begin position="351"/>
        <end position="391"/>
    </location>
</feature>
<keyword evidence="7" id="KW-1185">Reference proteome</keyword>
<dbReference type="PROSITE" id="PS00036">
    <property type="entry name" value="BZIP_BASIC"/>
    <property type="match status" value="1"/>
</dbReference>
<feature type="region of interest" description="Disordered" evidence="4">
    <location>
        <begin position="1"/>
        <end position="113"/>
    </location>
</feature>
<feature type="compositionally biased region" description="Polar residues" evidence="4">
    <location>
        <begin position="361"/>
        <end position="391"/>
    </location>
</feature>
<evidence type="ECO:0000313" key="7">
    <source>
        <dbReference type="Proteomes" id="UP000799779"/>
    </source>
</evidence>
<protein>
    <recommendedName>
        <fullName evidence="5">BZIP domain-containing protein</fullName>
    </recommendedName>
</protein>
<dbReference type="InterPro" id="IPR046347">
    <property type="entry name" value="bZIP_sf"/>
</dbReference>
<evidence type="ECO:0000256" key="2">
    <source>
        <dbReference type="ARBA" id="ARBA00023242"/>
    </source>
</evidence>
<dbReference type="GO" id="GO:0001228">
    <property type="term" value="F:DNA-binding transcription activator activity, RNA polymerase II-specific"/>
    <property type="evidence" value="ECO:0007669"/>
    <property type="project" value="TreeGrafter"/>
</dbReference>
<accession>A0A6A5W6K5</accession>
<proteinExistence type="predicted"/>
<feature type="domain" description="BZIP" evidence="5">
    <location>
        <begin position="102"/>
        <end position="117"/>
    </location>
</feature>
<dbReference type="InterPro" id="IPR018287">
    <property type="entry name" value="Hap4_TF_heteromerisation"/>
</dbReference>
<comment type="subcellular location">
    <subcellularLocation>
        <location evidence="1">Nucleus</location>
    </subcellularLocation>
</comment>
<dbReference type="InterPro" id="IPR050936">
    <property type="entry name" value="AP-1-like"/>
</dbReference>
<evidence type="ECO:0000256" key="3">
    <source>
        <dbReference type="SAM" id="Coils"/>
    </source>
</evidence>
<dbReference type="CDD" id="cd14688">
    <property type="entry name" value="bZIP_YAP"/>
    <property type="match status" value="1"/>
</dbReference>
<dbReference type="OrthoDB" id="5374328at2759"/>
<dbReference type="SUPFAM" id="SSF57959">
    <property type="entry name" value="Leucine zipper domain"/>
    <property type="match status" value="1"/>
</dbReference>
<feature type="compositionally biased region" description="Basic and acidic residues" evidence="4">
    <location>
        <begin position="94"/>
        <end position="112"/>
    </location>
</feature>
<sequence length="544" mass="60139">MSGDDAGNLPSPASTGASNATPLQTPSPSYSGPSQIVPRLSIGSRRLTSASITPNLPLNTASSPSDHGHPSPGGAGPTSTSYVVPPRPKPGRKPATDEPASKRKAQNRESQRAFRARKAAKLTEMQSQLETTEQRHKREKNEMIAQNHALLAEKAQFEQREAHLLEAQKRSLQELEFWKNKAMQYEADLERVYKQQHVQMQRQDSPNRQSIPGMGTMVNVQQPYVPKPVDFGCGNCQTDGKCACVDEMTNMPDTQAFMASVPIITPPQNMTSPVKDLPTPAVDLWSDREIDFTAQFSTKRSRPDQRPSIPFMISDSNAQDQRQDHTIQGHESLCGFCTDKSNCFCQDTSVQDQDMQDTSRDLSQLTRDWDLSSSIPKTSDNSKTTGPGTCSDCMSNPQQRAWCQRIAQLKTPNSDYLSTSGSSRGSRVSTPLETMEPVVDTSFNTTGRYSVGCRDAFKLFEGRVSMDQGKMDWVNNLKPISPTTREDPLPNMQRKYSALEIDAAGIITTLQHHSFKPLVPRQSDGEMASLVLMAEQQRRASASP</sequence>
<feature type="coiled-coil region" evidence="3">
    <location>
        <begin position="115"/>
        <end position="195"/>
    </location>
</feature>
<reference evidence="6" key="1">
    <citation type="journal article" date="2020" name="Stud. Mycol.">
        <title>101 Dothideomycetes genomes: a test case for predicting lifestyles and emergence of pathogens.</title>
        <authorList>
            <person name="Haridas S."/>
            <person name="Albert R."/>
            <person name="Binder M."/>
            <person name="Bloem J."/>
            <person name="Labutti K."/>
            <person name="Salamov A."/>
            <person name="Andreopoulos B."/>
            <person name="Baker S."/>
            <person name="Barry K."/>
            <person name="Bills G."/>
            <person name="Bluhm B."/>
            <person name="Cannon C."/>
            <person name="Castanera R."/>
            <person name="Culley D."/>
            <person name="Daum C."/>
            <person name="Ezra D."/>
            <person name="Gonzalez J."/>
            <person name="Henrissat B."/>
            <person name="Kuo A."/>
            <person name="Liang C."/>
            <person name="Lipzen A."/>
            <person name="Lutzoni F."/>
            <person name="Magnuson J."/>
            <person name="Mondo S."/>
            <person name="Nolan M."/>
            <person name="Ohm R."/>
            <person name="Pangilinan J."/>
            <person name="Park H.-J."/>
            <person name="Ramirez L."/>
            <person name="Alfaro M."/>
            <person name="Sun H."/>
            <person name="Tritt A."/>
            <person name="Yoshinaga Y."/>
            <person name="Zwiers L.-H."/>
            <person name="Turgeon B."/>
            <person name="Goodwin S."/>
            <person name="Spatafora J."/>
            <person name="Crous P."/>
            <person name="Grigoriev I."/>
        </authorList>
    </citation>
    <scope>NUCLEOTIDE SEQUENCE</scope>
    <source>
        <strain evidence="6">CBS 123094</strain>
    </source>
</reference>
<evidence type="ECO:0000256" key="4">
    <source>
        <dbReference type="SAM" id="MobiDB-lite"/>
    </source>
</evidence>
<evidence type="ECO:0000259" key="5">
    <source>
        <dbReference type="PROSITE" id="PS00036"/>
    </source>
</evidence>
<dbReference type="Pfam" id="PF10297">
    <property type="entry name" value="Hap4_Hap_bind"/>
    <property type="match status" value="1"/>
</dbReference>
<feature type="compositionally biased region" description="Polar residues" evidence="4">
    <location>
        <begin position="11"/>
        <end position="34"/>
    </location>
</feature>
<evidence type="ECO:0000313" key="6">
    <source>
        <dbReference type="EMBL" id="KAF1996439.1"/>
    </source>
</evidence>
<dbReference type="GO" id="GO:0000976">
    <property type="term" value="F:transcription cis-regulatory region binding"/>
    <property type="evidence" value="ECO:0007669"/>
    <property type="project" value="InterPro"/>
</dbReference>
<dbReference type="GO" id="GO:0090575">
    <property type="term" value="C:RNA polymerase II transcription regulator complex"/>
    <property type="evidence" value="ECO:0007669"/>
    <property type="project" value="TreeGrafter"/>
</dbReference>
<feature type="compositionally biased region" description="Polar residues" evidence="4">
    <location>
        <begin position="46"/>
        <end position="60"/>
    </location>
</feature>
<dbReference type="AlphaFoldDB" id="A0A6A5W6K5"/>